<dbReference type="RefSeq" id="WP_208502625.1">
    <property type="nucleotide sequence ID" value="NZ_JAGFOA010000003.1"/>
</dbReference>
<dbReference type="InterPro" id="IPR028037">
    <property type="entry name" value="Antitoxin_Rv0909/MT0933"/>
</dbReference>
<reference evidence="1" key="1">
    <citation type="submission" date="2021-03" db="EMBL/GenBank/DDBJ databases">
        <title>Microbacterium sp. nov., a novel actinobacterium isolated from cow dung.</title>
        <authorList>
            <person name="Zhang L."/>
        </authorList>
    </citation>
    <scope>NUCLEOTIDE SEQUENCE</scope>
    <source>
        <strain evidence="1">NEAU-LLB</strain>
    </source>
</reference>
<evidence type="ECO:0008006" key="3">
    <source>
        <dbReference type="Google" id="ProtNLM"/>
    </source>
</evidence>
<organism evidence="1 2">
    <name type="scientific">Microbacterium stercoris</name>
    <dbReference type="NCBI Taxonomy" id="2820289"/>
    <lineage>
        <taxon>Bacteria</taxon>
        <taxon>Bacillati</taxon>
        <taxon>Actinomycetota</taxon>
        <taxon>Actinomycetes</taxon>
        <taxon>Micrococcales</taxon>
        <taxon>Microbacteriaceae</taxon>
        <taxon>Microbacterium</taxon>
    </lineage>
</organism>
<keyword evidence="2" id="KW-1185">Reference proteome</keyword>
<accession>A0A939QKP6</accession>
<gene>
    <name evidence="1" type="ORF">J5V96_08120</name>
</gene>
<dbReference type="Proteomes" id="UP000680132">
    <property type="component" value="Unassembled WGS sequence"/>
</dbReference>
<evidence type="ECO:0000313" key="1">
    <source>
        <dbReference type="EMBL" id="MBO3663477.1"/>
    </source>
</evidence>
<sequence length="71" mass="7573">MGLDDLVNQGKEVFDQNKDKLQDALQSAEAEGVSDAVLDKVADFAKGVLPDNLEGKVDEIRDNVDGAVGNE</sequence>
<dbReference type="Pfam" id="PF14013">
    <property type="entry name" value="MT0933_antitox"/>
    <property type="match status" value="1"/>
</dbReference>
<comment type="caution">
    <text evidence="1">The sequence shown here is derived from an EMBL/GenBank/DDBJ whole genome shotgun (WGS) entry which is preliminary data.</text>
</comment>
<dbReference type="AlphaFoldDB" id="A0A939QKP6"/>
<protein>
    <recommendedName>
        <fullName evidence="3">Antitoxin</fullName>
    </recommendedName>
</protein>
<dbReference type="EMBL" id="JAGFOA010000003">
    <property type="protein sequence ID" value="MBO3663477.1"/>
    <property type="molecule type" value="Genomic_DNA"/>
</dbReference>
<evidence type="ECO:0000313" key="2">
    <source>
        <dbReference type="Proteomes" id="UP000680132"/>
    </source>
</evidence>
<proteinExistence type="predicted"/>
<name>A0A939QKP6_9MICO</name>